<name>M9RAD6_9RHOB</name>
<dbReference type="InterPro" id="IPR053714">
    <property type="entry name" value="Iso_Racemase_Enz_sf"/>
</dbReference>
<dbReference type="STRING" id="391626.OAN307_c42120"/>
<reference evidence="1 2" key="1">
    <citation type="journal article" date="2013" name="PLoS ONE">
        <title>Poles Apart: Arctic and Antarctic Octadecabacter strains Share High Genome Plasticity and a New Type of Xanthorhodopsin.</title>
        <authorList>
            <person name="Vollmers J."/>
            <person name="Voget S."/>
            <person name="Dietrich S."/>
            <person name="Gollnow K."/>
            <person name="Smits M."/>
            <person name="Meyer K."/>
            <person name="Brinkhoff T."/>
            <person name="Simon M."/>
            <person name="Daniel R."/>
        </authorList>
    </citation>
    <scope>NUCLEOTIDE SEQUENCE [LARGE SCALE GENOMIC DNA]</scope>
    <source>
        <strain evidence="1 2">307</strain>
    </source>
</reference>
<sequence length="248" mass="26390">MTLPYDLTSSRPKQIGLIVLQADETLERDLRLLLPDSVEFLVSRVPSATSVSRESLQAMANDLTQAASLLPSGATLSAVGYGCTSGTAQIGASQIAALIQAGIQTPKVTEPVSALIAACAHLGVTRIGLISPYVASVSDQLRIVLADAGIEVTQFASFDEPTEERVVRISPDSIANAAIAMARADDCEAVFLSCTNLHTLDVIDRVEKQIGKPVLSSNQVLAWHLCRLMDMSAERPQFGRLFNPDSGN</sequence>
<evidence type="ECO:0000313" key="2">
    <source>
        <dbReference type="Proteomes" id="UP000005307"/>
    </source>
</evidence>
<dbReference type="PIRSF" id="PIRSF015736">
    <property type="entry name" value="MI"/>
    <property type="match status" value="1"/>
</dbReference>
<evidence type="ECO:0000313" key="1">
    <source>
        <dbReference type="EMBL" id="AGI69609.1"/>
    </source>
</evidence>
<dbReference type="InterPro" id="IPR026286">
    <property type="entry name" value="MaiA/AMDase"/>
</dbReference>
<protein>
    <recommendedName>
        <fullName evidence="3">Asp/Glu racemase</fullName>
    </recommendedName>
</protein>
<dbReference type="eggNOG" id="COG3473">
    <property type="taxonomic scope" value="Bacteria"/>
</dbReference>
<proteinExistence type="predicted"/>
<dbReference type="HOGENOM" id="CLU_068086_3_0_5"/>
<dbReference type="OrthoDB" id="9816064at2"/>
<dbReference type="PANTHER" id="PTHR40267:SF1">
    <property type="entry name" value="BLR3294 PROTEIN"/>
    <property type="match status" value="1"/>
</dbReference>
<gene>
    <name evidence="1" type="ORF">OAN307_c42120</name>
</gene>
<dbReference type="AlphaFoldDB" id="M9RAD6"/>
<dbReference type="PANTHER" id="PTHR40267">
    <property type="entry name" value="BLR3294 PROTEIN"/>
    <property type="match status" value="1"/>
</dbReference>
<organism evidence="1 2">
    <name type="scientific">Octadecabacter antarcticus 307</name>
    <dbReference type="NCBI Taxonomy" id="391626"/>
    <lineage>
        <taxon>Bacteria</taxon>
        <taxon>Pseudomonadati</taxon>
        <taxon>Pseudomonadota</taxon>
        <taxon>Alphaproteobacteria</taxon>
        <taxon>Rhodobacterales</taxon>
        <taxon>Roseobacteraceae</taxon>
        <taxon>Octadecabacter</taxon>
    </lineage>
</organism>
<dbReference type="Proteomes" id="UP000005307">
    <property type="component" value="Chromosome"/>
</dbReference>
<dbReference type="Pfam" id="PF17645">
    <property type="entry name" value="Amdase"/>
    <property type="match status" value="1"/>
</dbReference>
<dbReference type="Gene3D" id="3.40.50.12500">
    <property type="match status" value="1"/>
</dbReference>
<accession>M9RAD6</accession>
<dbReference type="EMBL" id="CP003740">
    <property type="protein sequence ID" value="AGI69609.1"/>
    <property type="molecule type" value="Genomic_DNA"/>
</dbReference>
<keyword evidence="2" id="KW-1185">Reference proteome</keyword>
<dbReference type="KEGG" id="oat:OAN307_c42120"/>
<evidence type="ECO:0008006" key="3">
    <source>
        <dbReference type="Google" id="ProtNLM"/>
    </source>
</evidence>
<dbReference type="RefSeq" id="WP_015501530.1">
    <property type="nucleotide sequence ID" value="NC_020911.1"/>
</dbReference>